<feature type="chain" id="PRO_5005201209" description="Hydrophobin" evidence="1">
    <location>
        <begin position="21"/>
        <end position="124"/>
    </location>
</feature>
<dbReference type="AlphaFoldDB" id="A0A0H2R035"/>
<evidence type="ECO:0000313" key="3">
    <source>
        <dbReference type="Proteomes" id="UP000053477"/>
    </source>
</evidence>
<dbReference type="OrthoDB" id="10371836at2759"/>
<protein>
    <recommendedName>
        <fullName evidence="4">Hydrophobin</fullName>
    </recommendedName>
</protein>
<sequence length="124" mass="12642">MQFTGVAISALLSLASRAVAEEQAGLLCNQGGSFFSCADAQTACNTVSQNPISFSPGATAKQIGGFGSAQVWLTRAASSKTTDNCNDLCNQILASCCSGVTFAQKSTIPLMSGEQGSVQIIPAN</sequence>
<feature type="signal peptide" evidence="1">
    <location>
        <begin position="1"/>
        <end position="20"/>
    </location>
</feature>
<dbReference type="EMBL" id="KQ086487">
    <property type="protein sequence ID" value="KLO04602.1"/>
    <property type="molecule type" value="Genomic_DNA"/>
</dbReference>
<evidence type="ECO:0000313" key="2">
    <source>
        <dbReference type="EMBL" id="KLO04602.1"/>
    </source>
</evidence>
<name>A0A0H2R035_9AGAM</name>
<dbReference type="InParanoid" id="A0A0H2R035"/>
<gene>
    <name evidence="2" type="ORF">SCHPADRAFT_749889</name>
</gene>
<reference evidence="2 3" key="1">
    <citation type="submission" date="2015-04" db="EMBL/GenBank/DDBJ databases">
        <title>Complete genome sequence of Schizopora paradoxa KUC8140, a cosmopolitan wood degrader in East Asia.</title>
        <authorList>
            <consortium name="DOE Joint Genome Institute"/>
            <person name="Min B."/>
            <person name="Park H."/>
            <person name="Jang Y."/>
            <person name="Kim J.-J."/>
            <person name="Kim K.H."/>
            <person name="Pangilinan J."/>
            <person name="Lipzen A."/>
            <person name="Riley R."/>
            <person name="Grigoriev I.V."/>
            <person name="Spatafora J.W."/>
            <person name="Choi I.-G."/>
        </authorList>
    </citation>
    <scope>NUCLEOTIDE SEQUENCE [LARGE SCALE GENOMIC DNA]</scope>
    <source>
        <strain evidence="2 3">KUC8140</strain>
    </source>
</reference>
<organism evidence="2 3">
    <name type="scientific">Schizopora paradoxa</name>
    <dbReference type="NCBI Taxonomy" id="27342"/>
    <lineage>
        <taxon>Eukaryota</taxon>
        <taxon>Fungi</taxon>
        <taxon>Dikarya</taxon>
        <taxon>Basidiomycota</taxon>
        <taxon>Agaricomycotina</taxon>
        <taxon>Agaricomycetes</taxon>
        <taxon>Hymenochaetales</taxon>
        <taxon>Schizoporaceae</taxon>
        <taxon>Schizopora</taxon>
    </lineage>
</organism>
<proteinExistence type="predicted"/>
<keyword evidence="3" id="KW-1185">Reference proteome</keyword>
<accession>A0A0H2R035</accession>
<evidence type="ECO:0000256" key="1">
    <source>
        <dbReference type="SAM" id="SignalP"/>
    </source>
</evidence>
<evidence type="ECO:0008006" key="4">
    <source>
        <dbReference type="Google" id="ProtNLM"/>
    </source>
</evidence>
<dbReference type="Proteomes" id="UP000053477">
    <property type="component" value="Unassembled WGS sequence"/>
</dbReference>
<keyword evidence="1" id="KW-0732">Signal</keyword>